<dbReference type="HOGENOM" id="CLU_028184_1_1_10"/>
<dbReference type="RefSeq" id="WP_015808215.1">
    <property type="nucleotide sequence ID" value="NC_013061.1"/>
</dbReference>
<gene>
    <name evidence="3" type="ordered locus">Phep_2399</name>
</gene>
<dbReference type="InterPro" id="IPR043502">
    <property type="entry name" value="DNA/RNA_pol_sf"/>
</dbReference>
<evidence type="ECO:0000313" key="3">
    <source>
        <dbReference type="EMBL" id="ACU04603.1"/>
    </source>
</evidence>
<dbReference type="STRING" id="485917.Phep_2399"/>
<protein>
    <submittedName>
        <fullName evidence="3">Cytosolic protein</fullName>
    </submittedName>
</protein>
<dbReference type="PANTHER" id="PTHR35369">
    <property type="entry name" value="BLR3025 PROTEIN-RELATED"/>
    <property type="match status" value="1"/>
</dbReference>
<dbReference type="InterPro" id="IPR001126">
    <property type="entry name" value="UmuC"/>
</dbReference>
<evidence type="ECO:0000313" key="4">
    <source>
        <dbReference type="Proteomes" id="UP000000852"/>
    </source>
</evidence>
<evidence type="ECO:0000256" key="1">
    <source>
        <dbReference type="ARBA" id="ARBA00022763"/>
    </source>
</evidence>
<dbReference type="InterPro" id="IPR050356">
    <property type="entry name" value="SulA_CellDiv_inhibitor"/>
</dbReference>
<keyword evidence="4" id="KW-1185">Reference proteome</keyword>
<dbReference type="Gene3D" id="3.40.1170.60">
    <property type="match status" value="1"/>
</dbReference>
<name>C6XYX1_PEDHD</name>
<dbReference type="PANTHER" id="PTHR35369:SF2">
    <property type="entry name" value="BLR3025 PROTEIN"/>
    <property type="match status" value="1"/>
</dbReference>
<evidence type="ECO:0000259" key="2">
    <source>
        <dbReference type="Pfam" id="PF00817"/>
    </source>
</evidence>
<dbReference type="Pfam" id="PF00817">
    <property type="entry name" value="IMS"/>
    <property type="match status" value="1"/>
</dbReference>
<keyword evidence="1" id="KW-0227">DNA damage</keyword>
<dbReference type="SUPFAM" id="SSF56672">
    <property type="entry name" value="DNA/RNA polymerases"/>
    <property type="match status" value="1"/>
</dbReference>
<dbReference type="eggNOG" id="COG0389">
    <property type="taxonomic scope" value="Bacteria"/>
</dbReference>
<dbReference type="KEGG" id="phe:Phep_2399"/>
<feature type="domain" description="UmuC" evidence="2">
    <location>
        <begin position="10"/>
        <end position="150"/>
    </location>
</feature>
<accession>C6XYX1</accession>
<reference evidence="3 4" key="1">
    <citation type="journal article" date="2009" name="Stand. Genomic Sci.">
        <title>Complete genome sequence of Pedobacter heparinus type strain (HIM 762-3).</title>
        <authorList>
            <person name="Han C."/>
            <person name="Spring S."/>
            <person name="Lapidus A."/>
            <person name="Del Rio T.G."/>
            <person name="Tice H."/>
            <person name="Copeland A."/>
            <person name="Cheng J.F."/>
            <person name="Lucas S."/>
            <person name="Chen F."/>
            <person name="Nolan M."/>
            <person name="Bruce D."/>
            <person name="Goodwin L."/>
            <person name="Pitluck S."/>
            <person name="Ivanova N."/>
            <person name="Mavromatis K."/>
            <person name="Mikhailova N."/>
            <person name="Pati A."/>
            <person name="Chen A."/>
            <person name="Palaniappan K."/>
            <person name="Land M."/>
            <person name="Hauser L."/>
            <person name="Chang Y.J."/>
            <person name="Jeffries C.C."/>
            <person name="Saunders E."/>
            <person name="Chertkov O."/>
            <person name="Brettin T."/>
            <person name="Goker M."/>
            <person name="Rohde M."/>
            <person name="Bristow J."/>
            <person name="Eisen J.A."/>
            <person name="Markowitz V."/>
            <person name="Hugenholtz P."/>
            <person name="Kyrpides N.C."/>
            <person name="Klenk H.P."/>
            <person name="Detter J.C."/>
        </authorList>
    </citation>
    <scope>NUCLEOTIDE SEQUENCE [LARGE SCALE GENOMIC DNA]</scope>
    <source>
        <strain evidence="4">ATCC 13125 / DSM 2366 / CIP 104194 / JCM 7457 / NBRC 12017 / NCIMB 9290 / NRRL B-14731 / HIM 762-3</strain>
    </source>
</reference>
<dbReference type="Proteomes" id="UP000000852">
    <property type="component" value="Chromosome"/>
</dbReference>
<sequence length="500" mass="56845">MQKRFVTLWFRHLLTDWLALRKPELKGVPFVFATPDHGRMVITATTIEAELQGINVGMVAADAKAIVPSLQVVDDIPGKDLKLLSLLGEWCIRYTPFVTVDLPDGLILDISGCTHLWGDERSYLKEVVTRLRSKGFDVRGAMADTVGTAWAIARFGKVKPIIEPGEQAEALLSLPPEALRLDNRITERLQKLGLRNIRSFIHMQRSALRRRFGQQLLLRLDQALGNEQELLQPLQPIEAYSERLPCLEPIRTAIGIEIAIKQLLEMLCLRLKQDGKGLRTAILKCYRIDGELEQVSIGTSSATYHISHLFKLFELKIATITPALGIELFVMEASKTEDVPLVQEGLWAGSLGLEARAVTELIDRLAGKVGANAIHRYLPVAHYWPERSVKAVGTLQEKPQMSWKSDKPRPIWLLDKPERIEVTALIPDSPPMLFIYKSKVHQIRKADGPERIEREWWLENGEHRDYYSVEDAAGKRYWLFRSGHYSDDKSHQWFIHGFFA</sequence>
<dbReference type="OrthoDB" id="625722at2"/>
<dbReference type="AlphaFoldDB" id="C6XYX1"/>
<dbReference type="CDD" id="cd03468">
    <property type="entry name" value="PolY_like"/>
    <property type="match status" value="1"/>
</dbReference>
<organism evidence="3 4">
    <name type="scientific">Pedobacter heparinus (strain ATCC 13125 / DSM 2366 / CIP 104194 / JCM 7457 / NBRC 12017 / NCIMB 9290 / NRRL B-14731 / HIM 762-3)</name>
    <dbReference type="NCBI Taxonomy" id="485917"/>
    <lineage>
        <taxon>Bacteria</taxon>
        <taxon>Pseudomonadati</taxon>
        <taxon>Bacteroidota</taxon>
        <taxon>Sphingobacteriia</taxon>
        <taxon>Sphingobacteriales</taxon>
        <taxon>Sphingobacteriaceae</taxon>
        <taxon>Pedobacter</taxon>
    </lineage>
</organism>
<dbReference type="GO" id="GO:0006281">
    <property type="term" value="P:DNA repair"/>
    <property type="evidence" value="ECO:0007669"/>
    <property type="project" value="InterPro"/>
</dbReference>
<proteinExistence type="predicted"/>
<dbReference type="EMBL" id="CP001681">
    <property type="protein sequence ID" value="ACU04603.1"/>
    <property type="molecule type" value="Genomic_DNA"/>
</dbReference>